<evidence type="ECO:0000256" key="6">
    <source>
        <dbReference type="ARBA" id="ARBA00022801"/>
    </source>
</evidence>
<dbReference type="PANTHER" id="PTHR10359:SF19">
    <property type="entry name" value="DNA REPAIR GLYCOSYLASE MJ1434-RELATED"/>
    <property type="match status" value="1"/>
</dbReference>
<keyword evidence="7" id="KW-0408">Iron</keyword>
<dbReference type="RefSeq" id="WP_245302349.1">
    <property type="nucleotide sequence ID" value="NZ_JAGGLG010000008.1"/>
</dbReference>
<dbReference type="PIRSF" id="PIRSF001435">
    <property type="entry name" value="Nth"/>
    <property type="match status" value="1"/>
</dbReference>
<keyword evidence="5" id="KW-0227">DNA damage</keyword>
<comment type="similarity">
    <text evidence="2">Belongs to the Nth/MutY family.</text>
</comment>
<evidence type="ECO:0000313" key="13">
    <source>
        <dbReference type="Proteomes" id="UP001519289"/>
    </source>
</evidence>
<keyword evidence="9" id="KW-0234">DNA repair</keyword>
<dbReference type="PANTHER" id="PTHR10359">
    <property type="entry name" value="A/G-SPECIFIC ADENINE GLYCOSYLASE/ENDONUCLEASE III"/>
    <property type="match status" value="1"/>
</dbReference>
<evidence type="ECO:0000256" key="10">
    <source>
        <dbReference type="ARBA" id="ARBA00023295"/>
    </source>
</evidence>
<evidence type="ECO:0000256" key="9">
    <source>
        <dbReference type="ARBA" id="ARBA00023204"/>
    </source>
</evidence>
<evidence type="ECO:0000259" key="11">
    <source>
        <dbReference type="SMART" id="SM00478"/>
    </source>
</evidence>
<keyword evidence="8" id="KW-0411">Iron-sulfur</keyword>
<evidence type="ECO:0000256" key="7">
    <source>
        <dbReference type="ARBA" id="ARBA00023004"/>
    </source>
</evidence>
<dbReference type="Pfam" id="PF00730">
    <property type="entry name" value="HhH-GPD"/>
    <property type="match status" value="1"/>
</dbReference>
<keyword evidence="12" id="KW-0540">Nuclease</keyword>
<feature type="domain" description="HhH-GPD" evidence="11">
    <location>
        <begin position="58"/>
        <end position="217"/>
    </location>
</feature>
<evidence type="ECO:0000256" key="2">
    <source>
        <dbReference type="ARBA" id="ARBA00008343"/>
    </source>
</evidence>
<dbReference type="EMBL" id="JAGGLG010000008">
    <property type="protein sequence ID" value="MBP2017925.1"/>
    <property type="molecule type" value="Genomic_DNA"/>
</dbReference>
<keyword evidence="10" id="KW-0326">Glycosidase</keyword>
<evidence type="ECO:0000256" key="1">
    <source>
        <dbReference type="ARBA" id="ARBA00001966"/>
    </source>
</evidence>
<dbReference type="InterPro" id="IPR003265">
    <property type="entry name" value="HhH-GPD_domain"/>
</dbReference>
<reference evidence="12 13" key="1">
    <citation type="submission" date="2021-03" db="EMBL/GenBank/DDBJ databases">
        <title>Genomic Encyclopedia of Type Strains, Phase IV (KMG-IV): sequencing the most valuable type-strain genomes for metagenomic binning, comparative biology and taxonomic classification.</title>
        <authorList>
            <person name="Goeker M."/>
        </authorList>
    </citation>
    <scope>NUCLEOTIDE SEQUENCE [LARGE SCALE GENOMIC DNA]</scope>
    <source>
        <strain evidence="12 13">DSM 27138</strain>
    </source>
</reference>
<dbReference type="SMART" id="SM00525">
    <property type="entry name" value="FES"/>
    <property type="match status" value="1"/>
</dbReference>
<dbReference type="InterPro" id="IPR023170">
    <property type="entry name" value="HhH_base_excis_C"/>
</dbReference>
<keyword evidence="4" id="KW-0479">Metal-binding</keyword>
<sequence length="246" mass="26781">MADVRLLLPEPEAGWAAWLGEVFRRLSDAFGPRHWWPSALAPAPAKAGPLEMIAGAILVQNVAWTNAEKAVRALAEAGLLDVAALHAAPVEKIEVLIRPAAYFRQKARRLKELAAHVTARHGGELAAMLRQPLADLRAELLALKGIGPETADCILCYAAGLPVMAMDAYTRRIFSRVGLFDPGVRYGEMQAFFHAHLPEDPDLRGEFHALIDALGNRLCRKREPRCAECPLRDLCGRVGVDADAGS</sequence>
<dbReference type="InterPro" id="IPR000445">
    <property type="entry name" value="HhH_motif"/>
</dbReference>
<comment type="caution">
    <text evidence="12">The sequence shown here is derived from an EMBL/GenBank/DDBJ whole genome shotgun (WGS) entry which is preliminary data.</text>
</comment>
<name>A0ABS4JSG0_9FIRM</name>
<evidence type="ECO:0000313" key="12">
    <source>
        <dbReference type="EMBL" id="MBP2017925.1"/>
    </source>
</evidence>
<keyword evidence="3" id="KW-0004">4Fe-4S</keyword>
<keyword evidence="13" id="KW-1185">Reference proteome</keyword>
<accession>A0ABS4JSG0</accession>
<dbReference type="InterPro" id="IPR011257">
    <property type="entry name" value="DNA_glycosylase"/>
</dbReference>
<protein>
    <submittedName>
        <fullName evidence="12">Endonuclease-3 related protein</fullName>
    </submittedName>
</protein>
<dbReference type="InterPro" id="IPR003651">
    <property type="entry name" value="Endonuclease3_FeS-loop_motif"/>
</dbReference>
<keyword evidence="6" id="KW-0378">Hydrolase</keyword>
<dbReference type="Gene3D" id="1.10.340.30">
    <property type="entry name" value="Hypothetical protein, domain 2"/>
    <property type="match status" value="1"/>
</dbReference>
<dbReference type="Proteomes" id="UP001519289">
    <property type="component" value="Unassembled WGS sequence"/>
</dbReference>
<comment type="cofactor">
    <cofactor evidence="1">
        <name>[4Fe-4S] cluster</name>
        <dbReference type="ChEBI" id="CHEBI:49883"/>
    </cofactor>
</comment>
<dbReference type="Gene3D" id="1.10.1670.10">
    <property type="entry name" value="Helix-hairpin-Helix base-excision DNA repair enzymes (C-terminal)"/>
    <property type="match status" value="1"/>
</dbReference>
<proteinExistence type="inferred from homology"/>
<dbReference type="SUPFAM" id="SSF48150">
    <property type="entry name" value="DNA-glycosylase"/>
    <property type="match status" value="1"/>
</dbReference>
<dbReference type="CDD" id="cd00056">
    <property type="entry name" value="ENDO3c"/>
    <property type="match status" value="1"/>
</dbReference>
<organism evidence="12 13">
    <name type="scientific">Symbiobacterium terraclitae</name>
    <dbReference type="NCBI Taxonomy" id="557451"/>
    <lineage>
        <taxon>Bacteria</taxon>
        <taxon>Bacillati</taxon>
        <taxon>Bacillota</taxon>
        <taxon>Clostridia</taxon>
        <taxon>Eubacteriales</taxon>
        <taxon>Symbiobacteriaceae</taxon>
        <taxon>Symbiobacterium</taxon>
    </lineage>
</organism>
<evidence type="ECO:0000256" key="8">
    <source>
        <dbReference type="ARBA" id="ARBA00023014"/>
    </source>
</evidence>
<gene>
    <name evidence="12" type="ORF">J2Z79_001311</name>
</gene>
<evidence type="ECO:0000256" key="5">
    <source>
        <dbReference type="ARBA" id="ARBA00022763"/>
    </source>
</evidence>
<evidence type="ECO:0000256" key="4">
    <source>
        <dbReference type="ARBA" id="ARBA00022723"/>
    </source>
</evidence>
<keyword evidence="12" id="KW-0255">Endonuclease</keyword>
<evidence type="ECO:0000256" key="3">
    <source>
        <dbReference type="ARBA" id="ARBA00022485"/>
    </source>
</evidence>
<dbReference type="SMART" id="SM00478">
    <property type="entry name" value="ENDO3c"/>
    <property type="match status" value="1"/>
</dbReference>
<dbReference type="GO" id="GO:0004519">
    <property type="term" value="F:endonuclease activity"/>
    <property type="evidence" value="ECO:0007669"/>
    <property type="project" value="UniProtKB-KW"/>
</dbReference>
<dbReference type="Pfam" id="PF00633">
    <property type="entry name" value="HHH"/>
    <property type="match status" value="1"/>
</dbReference>